<accession>A0AAW2YQR8</accession>
<dbReference type="Pfam" id="PF07974">
    <property type="entry name" value="EGF_2"/>
    <property type="match status" value="1"/>
</dbReference>
<feature type="domain" description="Protein kinase" evidence="3">
    <location>
        <begin position="195"/>
        <end position="466"/>
    </location>
</feature>
<dbReference type="Gene3D" id="1.10.510.10">
    <property type="entry name" value="Transferase(Phosphotransferase) domain 1"/>
    <property type="match status" value="1"/>
</dbReference>
<dbReference type="CDD" id="cd13999">
    <property type="entry name" value="STKc_MAP3K-like"/>
    <property type="match status" value="1"/>
</dbReference>
<dbReference type="InterPro" id="IPR051681">
    <property type="entry name" value="Ser/Thr_Kinases-Pseudokinases"/>
</dbReference>
<evidence type="ECO:0000259" key="3">
    <source>
        <dbReference type="PROSITE" id="PS50011"/>
    </source>
</evidence>
<feature type="transmembrane region" description="Helical" evidence="2">
    <location>
        <begin position="122"/>
        <end position="149"/>
    </location>
</feature>
<keyword evidence="2" id="KW-0472">Membrane</keyword>
<dbReference type="Pfam" id="PF07714">
    <property type="entry name" value="PK_Tyr_Ser-Thr"/>
    <property type="match status" value="1"/>
</dbReference>
<reference evidence="4 5" key="1">
    <citation type="submission" date="2024-03" db="EMBL/GenBank/DDBJ databases">
        <title>The Acrasis kona genome and developmental transcriptomes reveal deep origins of eukaryotic multicellular pathways.</title>
        <authorList>
            <person name="Sheikh S."/>
            <person name="Fu C.-J."/>
            <person name="Brown M.W."/>
            <person name="Baldauf S.L."/>
        </authorList>
    </citation>
    <scope>NUCLEOTIDE SEQUENCE [LARGE SCALE GENOMIC DNA]</scope>
    <source>
        <strain evidence="4 5">ATCC MYA-3509</strain>
    </source>
</reference>
<keyword evidence="1" id="KW-1015">Disulfide bond</keyword>
<gene>
    <name evidence="4" type="ORF">AKO1_008222</name>
</gene>
<evidence type="ECO:0000256" key="1">
    <source>
        <dbReference type="ARBA" id="ARBA00023157"/>
    </source>
</evidence>
<keyword evidence="5" id="KW-1185">Reference proteome</keyword>
<dbReference type="InterPro" id="IPR011009">
    <property type="entry name" value="Kinase-like_dom_sf"/>
</dbReference>
<dbReference type="SUPFAM" id="SSF56112">
    <property type="entry name" value="Protein kinase-like (PK-like)"/>
    <property type="match status" value="1"/>
</dbReference>
<keyword evidence="2" id="KW-1133">Transmembrane helix</keyword>
<keyword evidence="2" id="KW-0812">Transmembrane</keyword>
<comment type="caution">
    <text evidence="4">The sequence shown here is derived from an EMBL/GenBank/DDBJ whole genome shotgun (WGS) entry which is preliminary data.</text>
</comment>
<dbReference type="Proteomes" id="UP001431209">
    <property type="component" value="Unassembled WGS sequence"/>
</dbReference>
<evidence type="ECO:0000313" key="4">
    <source>
        <dbReference type="EMBL" id="KAL0478477.1"/>
    </source>
</evidence>
<protein>
    <recommendedName>
        <fullName evidence="3">Protein kinase domain-containing protein</fullName>
    </recommendedName>
</protein>
<dbReference type="InterPro" id="IPR008271">
    <property type="entry name" value="Ser/Thr_kinase_AS"/>
</dbReference>
<sequence>MWYCNNTLFNSSSVCSGVGSCRFPDICICPSNYKSDKGVCHPICFGADDSKEKVCSGNGKCIAPNQCVCNEGWVGESCRQWSCYGIYANDSSVCNNRGRCVQHNVCECFNYSLGNNCYFPGWAVITAPLLTASLFLFVFICIPITCTACKHYKKVRKQNKAEADMKYLLLNEKLRIAESNLEIVDSGWLIKMDDLKFVDRISEGNFGIVFKGEYRCSPVAIKKIKDDTRFSSVEFEHEISVLKSLHHPNVVLFLGVCVHDDYKFIVTEYMDGQSLEHVVISNKRSSKRLHQILSLDKKINILSDVTRGMIYLHSLDPPLCHRDLKPSNILLDKNMYTAKVADFGSSRRANLNNNNMTGYVGTLTYMSPEVIMSEQYDTSCDVYSFGIVMYELFFETKAYSTFEMEQNEFMNMFHIGIGVTKGNRPVIPNHNYSERELKYLTLMKQCWGGDVNSRPCFSNIIQEITMI</sequence>
<dbReference type="InterPro" id="IPR000742">
    <property type="entry name" value="EGF"/>
</dbReference>
<dbReference type="GO" id="GO:0004674">
    <property type="term" value="F:protein serine/threonine kinase activity"/>
    <property type="evidence" value="ECO:0007669"/>
    <property type="project" value="TreeGrafter"/>
</dbReference>
<dbReference type="InterPro" id="IPR000719">
    <property type="entry name" value="Prot_kinase_dom"/>
</dbReference>
<dbReference type="PROSITE" id="PS00022">
    <property type="entry name" value="EGF_1"/>
    <property type="match status" value="1"/>
</dbReference>
<dbReference type="EMBL" id="JAOPGA020000406">
    <property type="protein sequence ID" value="KAL0478477.1"/>
    <property type="molecule type" value="Genomic_DNA"/>
</dbReference>
<evidence type="ECO:0000256" key="2">
    <source>
        <dbReference type="SAM" id="Phobius"/>
    </source>
</evidence>
<proteinExistence type="predicted"/>
<dbReference type="AlphaFoldDB" id="A0AAW2YQR8"/>
<dbReference type="PROSITE" id="PS50011">
    <property type="entry name" value="PROTEIN_KINASE_DOM"/>
    <property type="match status" value="1"/>
</dbReference>
<dbReference type="PROSITE" id="PS00108">
    <property type="entry name" value="PROTEIN_KINASE_ST"/>
    <property type="match status" value="1"/>
</dbReference>
<dbReference type="Gene3D" id="2.10.25.10">
    <property type="entry name" value="Laminin"/>
    <property type="match status" value="1"/>
</dbReference>
<name>A0AAW2YQR8_9EUKA</name>
<organism evidence="4 5">
    <name type="scientific">Acrasis kona</name>
    <dbReference type="NCBI Taxonomy" id="1008807"/>
    <lineage>
        <taxon>Eukaryota</taxon>
        <taxon>Discoba</taxon>
        <taxon>Heterolobosea</taxon>
        <taxon>Tetramitia</taxon>
        <taxon>Eutetramitia</taxon>
        <taxon>Acrasidae</taxon>
        <taxon>Acrasis</taxon>
    </lineage>
</organism>
<evidence type="ECO:0000313" key="5">
    <source>
        <dbReference type="Proteomes" id="UP001431209"/>
    </source>
</evidence>
<dbReference type="InterPro" id="IPR001245">
    <property type="entry name" value="Ser-Thr/Tyr_kinase_cat_dom"/>
</dbReference>
<dbReference type="SMART" id="SM00220">
    <property type="entry name" value="S_TKc"/>
    <property type="match status" value="1"/>
</dbReference>
<dbReference type="PROSITE" id="PS01186">
    <property type="entry name" value="EGF_2"/>
    <property type="match status" value="1"/>
</dbReference>
<dbReference type="PANTHER" id="PTHR44329">
    <property type="entry name" value="SERINE/THREONINE-PROTEIN KINASE TNNI3K-RELATED"/>
    <property type="match status" value="1"/>
</dbReference>
<dbReference type="GO" id="GO:0005524">
    <property type="term" value="F:ATP binding"/>
    <property type="evidence" value="ECO:0007669"/>
    <property type="project" value="InterPro"/>
</dbReference>
<dbReference type="InterPro" id="IPR013111">
    <property type="entry name" value="EGF_extracell"/>
</dbReference>